<reference evidence="5" key="1">
    <citation type="submission" date="2016-10" db="EMBL/GenBank/DDBJ databases">
        <authorList>
            <person name="Varghese N."/>
            <person name="Submissions S."/>
        </authorList>
    </citation>
    <scope>NUCLEOTIDE SEQUENCE [LARGE SCALE GENOMIC DNA]</scope>
    <source>
        <strain evidence="5">DSM 17834</strain>
    </source>
</reference>
<dbReference type="InterPro" id="IPR036291">
    <property type="entry name" value="NAD(P)-bd_dom_sf"/>
</dbReference>
<dbReference type="GO" id="GO:0016491">
    <property type="term" value="F:oxidoreductase activity"/>
    <property type="evidence" value="ECO:0007669"/>
    <property type="project" value="TreeGrafter"/>
</dbReference>
<name>A0A1I5KA22_9PSED</name>
<dbReference type="Pfam" id="PF00106">
    <property type="entry name" value="adh_short"/>
    <property type="match status" value="1"/>
</dbReference>
<dbReference type="PROSITE" id="PS00061">
    <property type="entry name" value="ADH_SHORT"/>
    <property type="match status" value="1"/>
</dbReference>
<organism evidence="4 5">
    <name type="scientific">Pseudomonas borbori</name>
    <dbReference type="NCBI Taxonomy" id="289003"/>
    <lineage>
        <taxon>Bacteria</taxon>
        <taxon>Pseudomonadati</taxon>
        <taxon>Pseudomonadota</taxon>
        <taxon>Gammaproteobacteria</taxon>
        <taxon>Pseudomonadales</taxon>
        <taxon>Pseudomonadaceae</taxon>
        <taxon>Pseudomonas</taxon>
    </lineage>
</organism>
<dbReference type="InterPro" id="IPR002347">
    <property type="entry name" value="SDR_fam"/>
</dbReference>
<dbReference type="SMART" id="SM00822">
    <property type="entry name" value="PKS_KR"/>
    <property type="match status" value="1"/>
</dbReference>
<evidence type="ECO:0000256" key="2">
    <source>
        <dbReference type="RuleBase" id="RU000363"/>
    </source>
</evidence>
<evidence type="ECO:0000256" key="1">
    <source>
        <dbReference type="ARBA" id="ARBA00006484"/>
    </source>
</evidence>
<dbReference type="CDD" id="cd05374">
    <property type="entry name" value="17beta-HSD-like_SDR_c"/>
    <property type="match status" value="1"/>
</dbReference>
<dbReference type="Proteomes" id="UP000198784">
    <property type="component" value="Unassembled WGS sequence"/>
</dbReference>
<comment type="similarity">
    <text evidence="1 2">Belongs to the short-chain dehydrogenases/reductases (SDR) family.</text>
</comment>
<dbReference type="InterPro" id="IPR057326">
    <property type="entry name" value="KR_dom"/>
</dbReference>
<proteinExistence type="inferred from homology"/>
<evidence type="ECO:0000313" key="4">
    <source>
        <dbReference type="EMBL" id="SFO81593.1"/>
    </source>
</evidence>
<dbReference type="PANTHER" id="PTHR43313">
    <property type="entry name" value="SHORT-CHAIN DEHYDROGENASE/REDUCTASE FAMILY 9C"/>
    <property type="match status" value="1"/>
</dbReference>
<evidence type="ECO:0000313" key="5">
    <source>
        <dbReference type="Proteomes" id="UP000198784"/>
    </source>
</evidence>
<dbReference type="GO" id="GO:0008202">
    <property type="term" value="P:steroid metabolic process"/>
    <property type="evidence" value="ECO:0007669"/>
    <property type="project" value="TreeGrafter"/>
</dbReference>
<dbReference type="SUPFAM" id="SSF51735">
    <property type="entry name" value="NAD(P)-binding Rossmann-fold domains"/>
    <property type="match status" value="1"/>
</dbReference>
<dbReference type="AlphaFoldDB" id="A0A1I5KA22"/>
<dbReference type="PRINTS" id="PR00081">
    <property type="entry name" value="GDHRDH"/>
</dbReference>
<dbReference type="RefSeq" id="WP_090496716.1">
    <property type="nucleotide sequence ID" value="NZ_FOWX01000001.1"/>
</dbReference>
<evidence type="ECO:0000259" key="3">
    <source>
        <dbReference type="SMART" id="SM00822"/>
    </source>
</evidence>
<dbReference type="OrthoDB" id="9775296at2"/>
<keyword evidence="5" id="KW-1185">Reference proteome</keyword>
<sequence length="281" mass="30013">MKPFVLITGASSGIGLDSARLLIEQGYRVIGTVRREEDGERARAILGAAFLPLRLDVSDSAGLPQAVRQVEQWVGTEGLAALVNNAGIASPSGPLLLQPLEEIRGMFEVNLFGLLAVTQAFLPLLGARHGSARPGRVINIGSVSGRVATPLTGCYAATKHALEAVSDALRVELGIYGIAVVIIEPGPIRTPIWSKAQPDTRYLDSDYAGAMQALFGLLAHNGAKGAPVATVSRVVLKAIEAPRPKPRYPLNPMWYLAALLPTRLLDRLLAKRMALPRRPAR</sequence>
<protein>
    <submittedName>
        <fullName evidence="4">Short-chain dehydrogenase</fullName>
    </submittedName>
</protein>
<dbReference type="PRINTS" id="PR00080">
    <property type="entry name" value="SDRFAMILY"/>
</dbReference>
<dbReference type="Gene3D" id="3.40.50.720">
    <property type="entry name" value="NAD(P)-binding Rossmann-like Domain"/>
    <property type="match status" value="1"/>
</dbReference>
<gene>
    <name evidence="4" type="ORF">SAMN05216190_101107</name>
</gene>
<dbReference type="STRING" id="289003.SAMN05216190_101107"/>
<dbReference type="EMBL" id="FOWX01000001">
    <property type="protein sequence ID" value="SFO81593.1"/>
    <property type="molecule type" value="Genomic_DNA"/>
</dbReference>
<accession>A0A1I5KA22</accession>
<feature type="domain" description="Ketoreductase" evidence="3">
    <location>
        <begin position="3"/>
        <end position="191"/>
    </location>
</feature>
<dbReference type="InterPro" id="IPR020904">
    <property type="entry name" value="Sc_DH/Rdtase_CS"/>
</dbReference>
<dbReference type="PANTHER" id="PTHR43313:SF1">
    <property type="entry name" value="3BETA-HYDROXYSTEROID DEHYDROGENASE DHS-16"/>
    <property type="match status" value="1"/>
</dbReference>